<proteinExistence type="predicted"/>
<evidence type="ECO:0000256" key="3">
    <source>
        <dbReference type="SAM" id="Phobius"/>
    </source>
</evidence>
<feature type="domain" description="T-SNARE coiled-coil homology" evidence="4">
    <location>
        <begin position="436"/>
        <end position="498"/>
    </location>
</feature>
<dbReference type="EMBL" id="KQ981920">
    <property type="protein sequence ID" value="KYN33029.1"/>
    <property type="molecule type" value="Genomic_DNA"/>
</dbReference>
<feature type="compositionally biased region" description="Low complexity" evidence="2">
    <location>
        <begin position="132"/>
        <end position="141"/>
    </location>
</feature>
<dbReference type="CDD" id="cd15852">
    <property type="entry name" value="SNARE_Syntaxin8"/>
    <property type="match status" value="1"/>
</dbReference>
<dbReference type="PROSITE" id="PS50192">
    <property type="entry name" value="T_SNARE"/>
    <property type="match status" value="1"/>
</dbReference>
<feature type="compositionally biased region" description="Polar residues" evidence="2">
    <location>
        <begin position="81"/>
        <end position="104"/>
    </location>
</feature>
<dbReference type="InterPro" id="IPR000727">
    <property type="entry name" value="T_SNARE_dom"/>
</dbReference>
<feature type="compositionally biased region" description="Basic and acidic residues" evidence="2">
    <location>
        <begin position="173"/>
        <end position="187"/>
    </location>
</feature>
<feature type="region of interest" description="Disordered" evidence="2">
    <location>
        <begin position="122"/>
        <end position="141"/>
    </location>
</feature>
<sequence>MAEDNIDDILVRLDEIEKLQTEFRHLVPRVTDNSSRHLQNVSHDSSASNRFPSLFTFPVISNFTSTPKNEKSVQKSAARLNLNSKSSSGNRHSTINLKNTGESQSRTRETNVFKNLLRSSSNNVASPHVRNSSVSTSVADSTTSIKNRIANQVVRDPREAIKKRLKSGTSKTTARDKTQRATSERSGNELQLSGNENVNSMLSLQISNIQVHESEATELRGIHLKNGYCKRNCTFIERLMKQLNYYFINNKRVTVPYHHLGNRTPRRVQILHSPTIKETEILRLHESEAKMLTEYDACEKLFREIMEQLTMRDGEPKTSKVYASLSANIRLRMKQYTREVQQLKCKVEEASKLKTITFEEAERRTRQVEQLQSKDIQLHKLYEPRTNDYMSSRTSLLRAGSSAFADGGTTSWAADDDDDKPLNVQVSVNDLMSHQERVLIEQDKGLEELCKVIARQKEIGQTISNEVDHQNEIIDDLADHMDRTDESLINKTQQVRNINSKDRTCGYWIVILILFIAIIIVSFV</sequence>
<protein>
    <submittedName>
        <fullName evidence="5">Syntaxin-8</fullName>
    </submittedName>
</protein>
<keyword evidence="3" id="KW-0472">Membrane</keyword>
<dbReference type="STRING" id="34720.A0A195EYS0"/>
<dbReference type="SUPFAM" id="SSF58038">
    <property type="entry name" value="SNARE fusion complex"/>
    <property type="match status" value="1"/>
</dbReference>
<evidence type="ECO:0000256" key="2">
    <source>
        <dbReference type="SAM" id="MobiDB-lite"/>
    </source>
</evidence>
<feature type="coiled-coil region" evidence="1">
    <location>
        <begin position="326"/>
        <end position="353"/>
    </location>
</feature>
<feature type="region of interest" description="Disordered" evidence="2">
    <location>
        <begin position="162"/>
        <end position="194"/>
    </location>
</feature>
<feature type="transmembrane region" description="Helical" evidence="3">
    <location>
        <begin position="506"/>
        <end position="523"/>
    </location>
</feature>
<reference evidence="5 6" key="1">
    <citation type="submission" date="2016-03" db="EMBL/GenBank/DDBJ databases">
        <title>Trachymyrmex septentrionalis WGS genome.</title>
        <authorList>
            <person name="Nygaard S."/>
            <person name="Hu H."/>
            <person name="Boomsma J."/>
            <person name="Zhang G."/>
        </authorList>
    </citation>
    <scope>NUCLEOTIDE SEQUENCE [LARGE SCALE GENOMIC DNA]</scope>
    <source>
        <strain evidence="5">Tsep2-gDNA-1</strain>
        <tissue evidence="5">Whole body</tissue>
    </source>
</reference>
<evidence type="ECO:0000259" key="4">
    <source>
        <dbReference type="PROSITE" id="PS50192"/>
    </source>
</evidence>
<dbReference type="SMART" id="SM00397">
    <property type="entry name" value="t_SNARE"/>
    <property type="match status" value="1"/>
</dbReference>
<evidence type="ECO:0000256" key="1">
    <source>
        <dbReference type="SAM" id="Coils"/>
    </source>
</evidence>
<evidence type="ECO:0000313" key="5">
    <source>
        <dbReference type="EMBL" id="KYN33029.1"/>
    </source>
</evidence>
<name>A0A195EYS0_9HYME</name>
<dbReference type="Proteomes" id="UP000078541">
    <property type="component" value="Unassembled WGS sequence"/>
</dbReference>
<gene>
    <name evidence="5" type="ORF">ALC56_12663</name>
</gene>
<accession>A0A195EYS0</accession>
<dbReference type="AlphaFoldDB" id="A0A195EYS0"/>
<organism evidence="5 6">
    <name type="scientific">Trachymyrmex septentrionalis</name>
    <dbReference type="NCBI Taxonomy" id="34720"/>
    <lineage>
        <taxon>Eukaryota</taxon>
        <taxon>Metazoa</taxon>
        <taxon>Ecdysozoa</taxon>
        <taxon>Arthropoda</taxon>
        <taxon>Hexapoda</taxon>
        <taxon>Insecta</taxon>
        <taxon>Pterygota</taxon>
        <taxon>Neoptera</taxon>
        <taxon>Endopterygota</taxon>
        <taxon>Hymenoptera</taxon>
        <taxon>Apocrita</taxon>
        <taxon>Aculeata</taxon>
        <taxon>Formicoidea</taxon>
        <taxon>Formicidae</taxon>
        <taxon>Myrmicinae</taxon>
        <taxon>Trachymyrmex</taxon>
    </lineage>
</organism>
<keyword evidence="3" id="KW-0812">Transmembrane</keyword>
<dbReference type="Gene3D" id="1.20.5.110">
    <property type="match status" value="1"/>
</dbReference>
<feature type="region of interest" description="Disordered" evidence="2">
    <location>
        <begin position="81"/>
        <end position="108"/>
    </location>
</feature>
<keyword evidence="3" id="KW-1133">Transmembrane helix</keyword>
<keyword evidence="6" id="KW-1185">Reference proteome</keyword>
<keyword evidence="1" id="KW-0175">Coiled coil</keyword>
<feature type="compositionally biased region" description="Polar residues" evidence="2">
    <location>
        <begin position="122"/>
        <end position="131"/>
    </location>
</feature>
<evidence type="ECO:0000313" key="6">
    <source>
        <dbReference type="Proteomes" id="UP000078541"/>
    </source>
</evidence>
<dbReference type="InterPro" id="IPR041875">
    <property type="entry name" value="Syntaxin-8_SNARE"/>
</dbReference>